<comment type="caution">
    <text evidence="1">The sequence shown here is derived from an EMBL/GenBank/DDBJ whole genome shotgun (WGS) entry which is preliminary data.</text>
</comment>
<dbReference type="PANTHER" id="PTHR37391:SF2">
    <property type="entry name" value="E3 UBIQUITIN-PROTEIN LIGASE"/>
    <property type="match status" value="1"/>
</dbReference>
<dbReference type="Proteomes" id="UP000250321">
    <property type="component" value="Unassembled WGS sequence"/>
</dbReference>
<evidence type="ECO:0000313" key="2">
    <source>
        <dbReference type="Proteomes" id="UP000250321"/>
    </source>
</evidence>
<gene>
    <name evidence="1" type="ORF">Pyn_18115</name>
</gene>
<reference evidence="1 2" key="1">
    <citation type="submission" date="2018-02" db="EMBL/GenBank/DDBJ databases">
        <title>Draft genome of wild Prunus yedoensis var. nudiflora.</title>
        <authorList>
            <person name="Baek S."/>
            <person name="Kim J.-H."/>
            <person name="Choi K."/>
            <person name="Kim G.-B."/>
            <person name="Cho A."/>
            <person name="Jang H."/>
            <person name="Shin C.-H."/>
            <person name="Yu H.-J."/>
            <person name="Mun J.-H."/>
        </authorList>
    </citation>
    <scope>NUCLEOTIDE SEQUENCE [LARGE SCALE GENOMIC DNA]</scope>
    <source>
        <strain evidence="2">cv. Jeju island</strain>
        <tissue evidence="1">Leaf</tissue>
    </source>
</reference>
<sequence>MAAIYTLIVREEAIFVQERKITNATATGDKLDKSRDEDIELEQLAARDLYWEAVCGMSSSSKREIVDDGRGADDEEATVVYLTKAKFEEAEREAERGLTLMLEWGSAWDKRMSWEGWIAWARVLLMKARDRSWPQTSWGILNLGLVK</sequence>
<name>A0A314XZG1_PRUYE</name>
<dbReference type="AlphaFoldDB" id="A0A314XZG1"/>
<dbReference type="EMBL" id="PJQY01001901">
    <property type="protein sequence ID" value="PQP98379.1"/>
    <property type="molecule type" value="Genomic_DNA"/>
</dbReference>
<dbReference type="OrthoDB" id="2306007at2759"/>
<proteinExistence type="predicted"/>
<evidence type="ECO:0000313" key="1">
    <source>
        <dbReference type="EMBL" id="PQP98379.1"/>
    </source>
</evidence>
<keyword evidence="2" id="KW-1185">Reference proteome</keyword>
<dbReference type="STRING" id="2094558.A0A314XZG1"/>
<dbReference type="PANTHER" id="PTHR37391">
    <property type="entry name" value="E3 UBIQUITIN-PROTEIN LIGASE"/>
    <property type="match status" value="1"/>
</dbReference>
<accession>A0A314XZG1</accession>
<protein>
    <submittedName>
        <fullName evidence="1">Uncharacterized protein</fullName>
    </submittedName>
</protein>
<organism evidence="1 2">
    <name type="scientific">Prunus yedoensis var. nudiflora</name>
    <dbReference type="NCBI Taxonomy" id="2094558"/>
    <lineage>
        <taxon>Eukaryota</taxon>
        <taxon>Viridiplantae</taxon>
        <taxon>Streptophyta</taxon>
        <taxon>Embryophyta</taxon>
        <taxon>Tracheophyta</taxon>
        <taxon>Spermatophyta</taxon>
        <taxon>Magnoliopsida</taxon>
        <taxon>eudicotyledons</taxon>
        <taxon>Gunneridae</taxon>
        <taxon>Pentapetalae</taxon>
        <taxon>rosids</taxon>
        <taxon>fabids</taxon>
        <taxon>Rosales</taxon>
        <taxon>Rosaceae</taxon>
        <taxon>Amygdaloideae</taxon>
        <taxon>Amygdaleae</taxon>
        <taxon>Prunus</taxon>
    </lineage>
</organism>